<keyword evidence="3 6" id="KW-1133">Transmembrane helix</keyword>
<keyword evidence="8" id="KW-1185">Reference proteome</keyword>
<evidence type="ECO:0000313" key="8">
    <source>
        <dbReference type="Proteomes" id="UP000695022"/>
    </source>
</evidence>
<comment type="subcellular location">
    <subcellularLocation>
        <location evidence="1">Membrane</location>
    </subcellularLocation>
</comment>
<dbReference type="Gene3D" id="1.20.1070.10">
    <property type="entry name" value="Rhodopsin 7-helix transmembrane proteins"/>
    <property type="match status" value="1"/>
</dbReference>
<name>A0ABM1F3L7_PRICU</name>
<evidence type="ECO:0000256" key="6">
    <source>
        <dbReference type="SAM" id="Phobius"/>
    </source>
</evidence>
<evidence type="ECO:0000256" key="2">
    <source>
        <dbReference type="ARBA" id="ARBA00022692"/>
    </source>
</evidence>
<accession>A0ABM1F3L7</accession>
<sequence>MTVGEQHYSHASCVFTTAVIFFAVASTMTSLVLITADRFFAVTRPVLYKTRLTRRVARRLIAFSWTYGAATTCVAVALLVACREKHAHHECKPDWILPAGFVYFHVANYVVVLLVMVYTYVAILRLSLARVARQHAGGATVAPSPFKSRTTKMTVMIISLAVTCMLPHMVYMVAIHARGSYEPYGWLRNVRSVLLVLNSLANPFIYVWQNRQFRAAILALVCKQTSATYDSRSRP</sequence>
<evidence type="ECO:0000256" key="4">
    <source>
        <dbReference type="ARBA" id="ARBA00023136"/>
    </source>
</evidence>
<dbReference type="PROSITE" id="PS50262">
    <property type="entry name" value="G_PROTEIN_RECEP_F1_2"/>
    <property type="match status" value="1"/>
</dbReference>
<dbReference type="PRINTS" id="PR00237">
    <property type="entry name" value="GPCRRHODOPSN"/>
</dbReference>
<proteinExistence type="inferred from homology"/>
<dbReference type="RefSeq" id="XP_014679038.1">
    <property type="nucleotide sequence ID" value="XM_014823552.1"/>
</dbReference>
<gene>
    <name evidence="9" type="primary">LOC106818882</name>
</gene>
<dbReference type="PANTHER" id="PTHR45698">
    <property type="entry name" value="TRACE AMINE-ASSOCIATED RECEPTOR 19N-RELATED"/>
    <property type="match status" value="1"/>
</dbReference>
<dbReference type="InterPro" id="IPR000276">
    <property type="entry name" value="GPCR_Rhodpsn"/>
</dbReference>
<dbReference type="SUPFAM" id="SSF81321">
    <property type="entry name" value="Family A G protein-coupled receptor-like"/>
    <property type="match status" value="1"/>
</dbReference>
<evidence type="ECO:0000313" key="9">
    <source>
        <dbReference type="RefSeq" id="XP_014679038.1"/>
    </source>
</evidence>
<evidence type="ECO:0000256" key="3">
    <source>
        <dbReference type="ARBA" id="ARBA00022989"/>
    </source>
</evidence>
<dbReference type="PROSITE" id="PS00237">
    <property type="entry name" value="G_PROTEIN_RECEP_F1_1"/>
    <property type="match status" value="1"/>
</dbReference>
<keyword evidence="4 6" id="KW-0472">Membrane</keyword>
<dbReference type="InterPro" id="IPR017452">
    <property type="entry name" value="GPCR_Rhodpsn_7TM"/>
</dbReference>
<dbReference type="Pfam" id="PF00001">
    <property type="entry name" value="7tm_1"/>
    <property type="match status" value="1"/>
</dbReference>
<reference evidence="9" key="1">
    <citation type="submission" date="2025-08" db="UniProtKB">
        <authorList>
            <consortium name="RefSeq"/>
        </authorList>
    </citation>
    <scope>IDENTIFICATION</scope>
</reference>
<feature type="transmembrane region" description="Helical" evidence="6">
    <location>
        <begin position="189"/>
        <end position="208"/>
    </location>
</feature>
<keyword evidence="2 5" id="KW-0812">Transmembrane</keyword>
<evidence type="ECO:0000256" key="1">
    <source>
        <dbReference type="ARBA" id="ARBA00004370"/>
    </source>
</evidence>
<protein>
    <submittedName>
        <fullName evidence="9">Adenosine receptor A2b-like</fullName>
    </submittedName>
</protein>
<dbReference type="CDD" id="cd00637">
    <property type="entry name" value="7tm_classA_rhodopsin-like"/>
    <property type="match status" value="1"/>
</dbReference>
<feature type="transmembrane region" description="Helical" evidence="6">
    <location>
        <begin position="155"/>
        <end position="177"/>
    </location>
</feature>
<dbReference type="PANTHER" id="PTHR45698:SF1">
    <property type="entry name" value="TRACE AMINE-ASSOCIATED RECEPTOR 13C-LIKE"/>
    <property type="match status" value="1"/>
</dbReference>
<organism evidence="8 9">
    <name type="scientific">Priapulus caudatus</name>
    <name type="common">Priapulid worm</name>
    <dbReference type="NCBI Taxonomy" id="37621"/>
    <lineage>
        <taxon>Eukaryota</taxon>
        <taxon>Metazoa</taxon>
        <taxon>Ecdysozoa</taxon>
        <taxon>Scalidophora</taxon>
        <taxon>Priapulida</taxon>
        <taxon>Priapulimorpha</taxon>
        <taxon>Priapulimorphida</taxon>
        <taxon>Priapulidae</taxon>
        <taxon>Priapulus</taxon>
    </lineage>
</organism>
<feature type="transmembrane region" description="Helical" evidence="6">
    <location>
        <begin position="60"/>
        <end position="81"/>
    </location>
</feature>
<comment type="similarity">
    <text evidence="5">Belongs to the G-protein coupled receptor 1 family.</text>
</comment>
<feature type="domain" description="G-protein coupled receptors family 1 profile" evidence="7">
    <location>
        <begin position="1"/>
        <end position="206"/>
    </location>
</feature>
<dbReference type="GeneID" id="106818882"/>
<evidence type="ECO:0000256" key="5">
    <source>
        <dbReference type="RuleBase" id="RU000688"/>
    </source>
</evidence>
<keyword evidence="5" id="KW-0807">Transducer</keyword>
<feature type="transmembrane region" description="Helical" evidence="6">
    <location>
        <begin position="20"/>
        <end position="40"/>
    </location>
</feature>
<keyword evidence="5" id="KW-0297">G-protein coupled receptor</keyword>
<feature type="transmembrane region" description="Helical" evidence="6">
    <location>
        <begin position="101"/>
        <end position="123"/>
    </location>
</feature>
<dbReference type="Proteomes" id="UP000695022">
    <property type="component" value="Unplaced"/>
</dbReference>
<keyword evidence="5" id="KW-0675">Receptor</keyword>
<evidence type="ECO:0000259" key="7">
    <source>
        <dbReference type="PROSITE" id="PS50262"/>
    </source>
</evidence>